<accession>A0A914Z280</accession>
<dbReference type="WBParaSite" id="PSU_v2.g436.t1">
    <property type="protein sequence ID" value="PSU_v2.g436.t1"/>
    <property type="gene ID" value="PSU_v2.g436"/>
</dbReference>
<feature type="domain" description="IRG-type G" evidence="2">
    <location>
        <begin position="1"/>
        <end position="150"/>
    </location>
</feature>
<proteinExistence type="inferred from homology"/>
<dbReference type="InterPro" id="IPR030385">
    <property type="entry name" value="G_IRG_dom"/>
</dbReference>
<dbReference type="PROSITE" id="PS51716">
    <property type="entry name" value="G_IRG"/>
    <property type="match status" value="1"/>
</dbReference>
<dbReference type="Proteomes" id="UP000887577">
    <property type="component" value="Unplaced"/>
</dbReference>
<evidence type="ECO:0000259" key="2">
    <source>
        <dbReference type="PROSITE" id="PS51716"/>
    </source>
</evidence>
<sequence>MPNVRFYDVPGSGAMSHKAANYYEDKALCGFDCLVILVQQTLAEEEIKFALAALEYNQKVVFVRSKCDIDFHLKDESGKNLRSIPSSEEIREHINELRFRFNQELRKHATLLRGTKCFFVSSKSLRAKVRNEIPDMNFEESEFLEYLHHESRRIR</sequence>
<name>A0A914Z280_9BILA</name>
<reference evidence="4" key="1">
    <citation type="submission" date="2022-11" db="UniProtKB">
        <authorList>
            <consortium name="WormBaseParasite"/>
        </authorList>
    </citation>
    <scope>IDENTIFICATION</scope>
</reference>
<dbReference type="GO" id="GO:0005525">
    <property type="term" value="F:GTP binding"/>
    <property type="evidence" value="ECO:0007669"/>
    <property type="project" value="InterPro"/>
</dbReference>
<protein>
    <submittedName>
        <fullName evidence="4">IRG-type G domain-containing protein</fullName>
    </submittedName>
</protein>
<dbReference type="InterPro" id="IPR027417">
    <property type="entry name" value="P-loop_NTPase"/>
</dbReference>
<dbReference type="SUPFAM" id="SSF52540">
    <property type="entry name" value="P-loop containing nucleoside triphosphate hydrolases"/>
    <property type="match status" value="1"/>
</dbReference>
<dbReference type="Pfam" id="PF05049">
    <property type="entry name" value="IIGP"/>
    <property type="match status" value="1"/>
</dbReference>
<dbReference type="GO" id="GO:0016020">
    <property type="term" value="C:membrane"/>
    <property type="evidence" value="ECO:0007669"/>
    <property type="project" value="InterPro"/>
</dbReference>
<comment type="similarity">
    <text evidence="1">Belongs to the TRAFAC class dynamin-like GTPase superfamily. IRG family.</text>
</comment>
<dbReference type="PANTHER" id="PTHR14143:SF1">
    <property type="entry name" value="IRG-TYPE G DOMAIN-CONTAINING PROTEIN"/>
    <property type="match status" value="1"/>
</dbReference>
<evidence type="ECO:0000256" key="1">
    <source>
        <dbReference type="ARBA" id="ARBA00005429"/>
    </source>
</evidence>
<organism evidence="3 4">
    <name type="scientific">Panagrolaimus superbus</name>
    <dbReference type="NCBI Taxonomy" id="310955"/>
    <lineage>
        <taxon>Eukaryota</taxon>
        <taxon>Metazoa</taxon>
        <taxon>Ecdysozoa</taxon>
        <taxon>Nematoda</taxon>
        <taxon>Chromadorea</taxon>
        <taxon>Rhabditida</taxon>
        <taxon>Tylenchina</taxon>
        <taxon>Panagrolaimomorpha</taxon>
        <taxon>Panagrolaimoidea</taxon>
        <taxon>Panagrolaimidae</taxon>
        <taxon>Panagrolaimus</taxon>
    </lineage>
</organism>
<dbReference type="Gene3D" id="3.40.50.300">
    <property type="entry name" value="P-loop containing nucleotide triphosphate hydrolases"/>
    <property type="match status" value="1"/>
</dbReference>
<keyword evidence="3" id="KW-1185">Reference proteome</keyword>
<dbReference type="AlphaFoldDB" id="A0A914Z280"/>
<dbReference type="InterPro" id="IPR007743">
    <property type="entry name" value="Immunity-related_GTPase-like"/>
</dbReference>
<evidence type="ECO:0000313" key="3">
    <source>
        <dbReference type="Proteomes" id="UP000887577"/>
    </source>
</evidence>
<evidence type="ECO:0000313" key="4">
    <source>
        <dbReference type="WBParaSite" id="PSU_v2.g436.t1"/>
    </source>
</evidence>
<dbReference type="PANTHER" id="PTHR14143">
    <property type="entry name" value="INTERFERON-INDUCIBLE GTPASE FAMILY MEMBER"/>
    <property type="match status" value="1"/>
</dbReference>